<dbReference type="Proteomes" id="UP001155241">
    <property type="component" value="Unassembled WGS sequence"/>
</dbReference>
<sequence>MLRLLLFTTIFSVAPACYAQTPGDAGPKKLQGAEVIARIDKQVILASDLLWEVRLLIERNTVPPEQVDEATQFLMQQQLRGYIDTKLMYADFRRNAPGADMKAIRGQLNDPFYNGGGSGKSPGSVPGLMDALEVDNMQDLEAKLHELGTSLADRKEAFVEKAIAQTWASEQIRVDKPTYTQLLDYYQKHKEDYAYPTQAKWEELVVQFSNHPSKEAARKKLVVAGNLLWRRVQQQPAVGEPVFTDVARKYSESYTAEDGGLHGWTTKGALVDTTLDTALFTLPVGALSPIIETASGLQIVRVVDRREAGYTQFADLQDEIQKKMTNESFQEKMQEHLGKLRGETRIWTIYTGDTTAQAFLESPPSPVMRR</sequence>
<feature type="domain" description="PpiC" evidence="3">
    <location>
        <begin position="196"/>
        <end position="304"/>
    </location>
</feature>
<evidence type="ECO:0000256" key="2">
    <source>
        <dbReference type="SAM" id="SignalP"/>
    </source>
</evidence>
<keyword evidence="1" id="KW-0697">Rotamase</keyword>
<dbReference type="AlphaFoldDB" id="A0A9X2F651"/>
<proteinExistence type="predicted"/>
<name>A0A9X2F651_9BACT</name>
<dbReference type="InterPro" id="IPR000297">
    <property type="entry name" value="PPIase_PpiC"/>
</dbReference>
<keyword evidence="2" id="KW-0732">Signal</keyword>
<comment type="caution">
    <text evidence="4">The sequence shown here is derived from an EMBL/GenBank/DDBJ whole genome shotgun (WGS) entry which is preliminary data.</text>
</comment>
<keyword evidence="1 4" id="KW-0413">Isomerase</keyword>
<dbReference type="PANTHER" id="PTHR47245:SF2">
    <property type="entry name" value="PEPTIDYL-PROLYL CIS-TRANS ISOMERASE HP_0175-RELATED"/>
    <property type="match status" value="1"/>
</dbReference>
<evidence type="ECO:0000256" key="1">
    <source>
        <dbReference type="PROSITE-ProRule" id="PRU00278"/>
    </source>
</evidence>
<gene>
    <name evidence="4" type="ORF">NG895_03345</name>
</gene>
<dbReference type="Pfam" id="PF00639">
    <property type="entry name" value="Rotamase"/>
    <property type="match status" value="1"/>
</dbReference>
<evidence type="ECO:0000313" key="4">
    <source>
        <dbReference type="EMBL" id="MCO6042935.1"/>
    </source>
</evidence>
<dbReference type="RefSeq" id="WP_252851035.1">
    <property type="nucleotide sequence ID" value="NZ_JAMXLR010000015.1"/>
</dbReference>
<evidence type="ECO:0000313" key="5">
    <source>
        <dbReference type="Proteomes" id="UP001155241"/>
    </source>
</evidence>
<accession>A0A9X2F651</accession>
<dbReference type="InterPro" id="IPR046357">
    <property type="entry name" value="PPIase_dom_sf"/>
</dbReference>
<dbReference type="GO" id="GO:0003755">
    <property type="term" value="F:peptidyl-prolyl cis-trans isomerase activity"/>
    <property type="evidence" value="ECO:0007669"/>
    <property type="project" value="UniProtKB-KW"/>
</dbReference>
<dbReference type="Gene3D" id="3.10.50.40">
    <property type="match status" value="1"/>
</dbReference>
<protein>
    <submittedName>
        <fullName evidence="4">Peptidylprolyl isomerase</fullName>
    </submittedName>
</protein>
<organism evidence="4 5">
    <name type="scientific">Aeoliella straminimaris</name>
    <dbReference type="NCBI Taxonomy" id="2954799"/>
    <lineage>
        <taxon>Bacteria</taxon>
        <taxon>Pseudomonadati</taxon>
        <taxon>Planctomycetota</taxon>
        <taxon>Planctomycetia</taxon>
        <taxon>Pirellulales</taxon>
        <taxon>Lacipirellulaceae</taxon>
        <taxon>Aeoliella</taxon>
    </lineage>
</organism>
<evidence type="ECO:0000259" key="3">
    <source>
        <dbReference type="PROSITE" id="PS50198"/>
    </source>
</evidence>
<feature type="signal peptide" evidence="2">
    <location>
        <begin position="1"/>
        <end position="19"/>
    </location>
</feature>
<reference evidence="4" key="1">
    <citation type="submission" date="2022-06" db="EMBL/GenBank/DDBJ databases">
        <title>Aeoliella straminimaris, a novel planctomycete from sediments.</title>
        <authorList>
            <person name="Vitorino I.R."/>
            <person name="Lage O.M."/>
        </authorList>
    </citation>
    <scope>NUCLEOTIDE SEQUENCE</scope>
    <source>
        <strain evidence="4">ICT_H6.2</strain>
    </source>
</reference>
<dbReference type="EMBL" id="JAMXLR010000015">
    <property type="protein sequence ID" value="MCO6042935.1"/>
    <property type="molecule type" value="Genomic_DNA"/>
</dbReference>
<dbReference type="InterPro" id="IPR050245">
    <property type="entry name" value="PrsA_foldase"/>
</dbReference>
<keyword evidence="5" id="KW-1185">Reference proteome</keyword>
<dbReference type="SUPFAM" id="SSF54534">
    <property type="entry name" value="FKBP-like"/>
    <property type="match status" value="1"/>
</dbReference>
<feature type="chain" id="PRO_5040823600" evidence="2">
    <location>
        <begin position="20"/>
        <end position="370"/>
    </location>
</feature>
<dbReference type="PROSITE" id="PS50198">
    <property type="entry name" value="PPIC_PPIASE_2"/>
    <property type="match status" value="1"/>
</dbReference>
<dbReference type="PANTHER" id="PTHR47245">
    <property type="entry name" value="PEPTIDYLPROLYL ISOMERASE"/>
    <property type="match status" value="1"/>
</dbReference>